<evidence type="ECO:0000313" key="1">
    <source>
        <dbReference type="EMBL" id="AXH49029.1"/>
    </source>
</evidence>
<keyword evidence="2" id="KW-1185">Reference proteome</keyword>
<sequence length="186" mass="20281">MTMDLSETIVPKSDQLNSEDLLTGPRIVTVTEVRRGSAEQPVEIVTAEFGPGRPFKPSKTVRRILVAAWGAEASAYTGRRMMLYRDPEVRFGGSAVGGIRVSALSHIDKPLSIALTVTRGRRAPYVVEPLPVSFKPIPESFVAKVEAGGLSVEDETKAFEYLEKLTDADPVEVDRLRALVQDGGQE</sequence>
<protein>
    <submittedName>
        <fullName evidence="1">Uncharacterized protein</fullName>
    </submittedName>
</protein>
<accession>A0A345L177</accession>
<dbReference type="Proteomes" id="UP000258434">
    <property type="component" value="Segment"/>
</dbReference>
<reference evidence="2" key="1">
    <citation type="submission" date="2018-06" db="EMBL/GenBank/DDBJ databases">
        <authorList>
            <person name="Zhirakovskaya E."/>
        </authorList>
    </citation>
    <scope>NUCLEOTIDE SEQUENCE [LARGE SCALE GENOMIC DNA]</scope>
</reference>
<evidence type="ECO:0000313" key="2">
    <source>
        <dbReference type="Proteomes" id="UP000258434"/>
    </source>
</evidence>
<gene>
    <name evidence="1" type="primary">70</name>
    <name evidence="1" type="ORF">SEA_APRICOT_70</name>
</gene>
<name>A0A345L177_9CAUD</name>
<organism evidence="1 2">
    <name type="scientific">Gordonia phage Apricot</name>
    <dbReference type="NCBI Taxonomy" id="2250319"/>
    <lineage>
        <taxon>Viruses</taxon>
        <taxon>Duplodnaviria</taxon>
        <taxon>Heunggongvirae</taxon>
        <taxon>Uroviricota</taxon>
        <taxon>Caudoviricetes</taxon>
        <taxon>Apricotvirus</taxon>
        <taxon>Apricotvirus apricot</taxon>
    </lineage>
</organism>
<proteinExistence type="predicted"/>
<dbReference type="GeneID" id="54997791"/>
<dbReference type="RefSeq" id="YP_009806918.1">
    <property type="nucleotide sequence ID" value="NC_048018.1"/>
</dbReference>
<dbReference type="EMBL" id="MH536812">
    <property type="protein sequence ID" value="AXH49029.1"/>
    <property type="molecule type" value="Genomic_DNA"/>
</dbReference>
<dbReference type="KEGG" id="vg:54997791"/>